<evidence type="ECO:0000256" key="1">
    <source>
        <dbReference type="SAM" id="Phobius"/>
    </source>
</evidence>
<gene>
    <name evidence="2" type="ORF">DBRI00130_LOCUS33816</name>
</gene>
<dbReference type="PANTHER" id="PTHR36009:SF3">
    <property type="entry name" value="TRANSMEMBRANE PROTEIN"/>
    <property type="match status" value="1"/>
</dbReference>
<reference evidence="2" key="1">
    <citation type="submission" date="2021-01" db="EMBL/GenBank/DDBJ databases">
        <authorList>
            <person name="Corre E."/>
            <person name="Pelletier E."/>
            <person name="Niang G."/>
            <person name="Scheremetjew M."/>
            <person name="Finn R."/>
            <person name="Kale V."/>
            <person name="Holt S."/>
            <person name="Cochrane G."/>
            <person name="Meng A."/>
            <person name="Brown T."/>
            <person name="Cohen L."/>
        </authorList>
    </citation>
    <scope>NUCLEOTIDE SEQUENCE</scope>
    <source>
        <strain evidence="2">GSO104</strain>
    </source>
</reference>
<organism evidence="2">
    <name type="scientific">Ditylum brightwellii</name>
    <dbReference type="NCBI Taxonomy" id="49249"/>
    <lineage>
        <taxon>Eukaryota</taxon>
        <taxon>Sar</taxon>
        <taxon>Stramenopiles</taxon>
        <taxon>Ochrophyta</taxon>
        <taxon>Bacillariophyta</taxon>
        <taxon>Mediophyceae</taxon>
        <taxon>Lithodesmiophycidae</taxon>
        <taxon>Lithodesmiales</taxon>
        <taxon>Lithodesmiaceae</taxon>
        <taxon>Ditylum</taxon>
    </lineage>
</organism>
<evidence type="ECO:0000313" key="2">
    <source>
        <dbReference type="EMBL" id="CAE4643016.1"/>
    </source>
</evidence>
<feature type="transmembrane region" description="Helical" evidence="1">
    <location>
        <begin position="108"/>
        <end position="132"/>
    </location>
</feature>
<protein>
    <submittedName>
        <fullName evidence="2">Uncharacterized protein</fullName>
    </submittedName>
</protein>
<name>A0A7S4SF78_9STRA</name>
<feature type="transmembrane region" description="Helical" evidence="1">
    <location>
        <begin position="62"/>
        <end position="81"/>
    </location>
</feature>
<feature type="transmembrane region" description="Helical" evidence="1">
    <location>
        <begin position="186"/>
        <end position="205"/>
    </location>
</feature>
<keyword evidence="1" id="KW-0812">Transmembrane</keyword>
<feature type="transmembrane region" description="Helical" evidence="1">
    <location>
        <begin position="144"/>
        <end position="166"/>
    </location>
</feature>
<dbReference type="EMBL" id="HBNS01043550">
    <property type="protein sequence ID" value="CAE4643016.1"/>
    <property type="molecule type" value="Transcribed_RNA"/>
</dbReference>
<accession>A0A7S4SF78</accession>
<dbReference type="PANTHER" id="PTHR36009">
    <property type="match status" value="1"/>
</dbReference>
<feature type="transmembrane region" description="Helical" evidence="1">
    <location>
        <begin position="29"/>
        <end position="50"/>
    </location>
</feature>
<keyword evidence="1" id="KW-0472">Membrane</keyword>
<proteinExistence type="predicted"/>
<keyword evidence="1" id="KW-1133">Transmembrane helix</keyword>
<sequence length="212" mass="23102">MTIPAENSEQILNAFFSDPNYGLNNINNLFSFIWQILGLYALPLACLIMPGARNQKLPATPFVIGTAFGGYGILGIYASTLKKQQEEDVPMTKSDLGWFTANVLENKLVNAGAFAFLFYLSYTTGFANALTTQPEEMIQGYMDLFQSAAIVAASSFDLFILSTVAASLIPGDLKRRGVVDSQKANLAALSTLLLPAFGLFAYVLLRPTMEEE</sequence>
<dbReference type="AlphaFoldDB" id="A0A7S4SF78"/>